<evidence type="ECO:0000256" key="6">
    <source>
        <dbReference type="ARBA" id="ARBA00014944"/>
    </source>
</evidence>
<feature type="transmembrane region" description="Helical" evidence="17">
    <location>
        <begin position="96"/>
        <end position="113"/>
    </location>
</feature>
<evidence type="ECO:0000256" key="2">
    <source>
        <dbReference type="ARBA" id="ARBA00005042"/>
    </source>
</evidence>
<dbReference type="GO" id="GO:0046474">
    <property type="term" value="P:glycerophospholipid biosynthetic process"/>
    <property type="evidence" value="ECO:0007669"/>
    <property type="project" value="TreeGrafter"/>
</dbReference>
<accession>A0A3Q8XTS7</accession>
<keyword evidence="10 17" id="KW-1133">Transmembrane helix</keyword>
<proteinExistence type="inferred from homology"/>
<dbReference type="InterPro" id="IPR048254">
    <property type="entry name" value="CDP_ALCOHOL_P_TRANSF_CS"/>
</dbReference>
<sequence>MTIPNLITVARLLCVPALVYAMILGELQLAFGLFLAAGISDAVDGFIARHFNQRSELGTYLDPIADKLLLVSVFVMLTWLAVLPLWFLILVASRDILIVAAVLLSSLMAQPVTVKPILVSKATTAFQIGLALVVLGELAFDLNLSGVGHTLLILTSALTVLSAAAYLIDWLRHMSDD</sequence>
<evidence type="ECO:0000256" key="7">
    <source>
        <dbReference type="ARBA" id="ARBA00022516"/>
    </source>
</evidence>
<comment type="subcellular location">
    <subcellularLocation>
        <location evidence="1">Membrane</location>
        <topology evidence="1">Multi-pass membrane protein</topology>
    </subcellularLocation>
</comment>
<comment type="similarity">
    <text evidence="4 16">Belongs to the CDP-alcohol phosphatidyltransferase class-I family.</text>
</comment>
<keyword evidence="14" id="KW-1208">Phospholipid metabolism</keyword>
<comment type="pathway">
    <text evidence="2">Phospholipid metabolism; phosphatidylglycerol biosynthesis; phosphatidylglycerol from CDP-diacylglycerol: step 1/2.</text>
</comment>
<evidence type="ECO:0000256" key="14">
    <source>
        <dbReference type="ARBA" id="ARBA00023264"/>
    </source>
</evidence>
<keyword evidence="8 16" id="KW-0808">Transferase</keyword>
<dbReference type="PIRSF" id="PIRSF000847">
    <property type="entry name" value="Phos_ph_gly_syn"/>
    <property type="match status" value="1"/>
</dbReference>
<name>A0A3Q8XTS7_9HYPH</name>
<evidence type="ECO:0000313" key="18">
    <source>
        <dbReference type="EMBL" id="AZN73852.1"/>
    </source>
</evidence>
<evidence type="ECO:0000256" key="4">
    <source>
        <dbReference type="ARBA" id="ARBA00010441"/>
    </source>
</evidence>
<dbReference type="InterPro" id="IPR043130">
    <property type="entry name" value="CDP-OH_PTrfase_TM_dom"/>
</dbReference>
<dbReference type="InterPro" id="IPR050324">
    <property type="entry name" value="CDP-alcohol_PTase-I"/>
</dbReference>
<keyword evidence="11" id="KW-0443">Lipid metabolism</keyword>
<evidence type="ECO:0000256" key="11">
    <source>
        <dbReference type="ARBA" id="ARBA00023098"/>
    </source>
</evidence>
<feature type="transmembrane region" description="Helical" evidence="17">
    <location>
        <begin position="6"/>
        <end position="23"/>
    </location>
</feature>
<dbReference type="AlphaFoldDB" id="A0A3Q8XTS7"/>
<keyword evidence="7" id="KW-0444">Lipid biosynthesis</keyword>
<feature type="transmembrane region" description="Helical" evidence="17">
    <location>
        <begin position="68"/>
        <end position="89"/>
    </location>
</feature>
<dbReference type="GO" id="GO:0008444">
    <property type="term" value="F:CDP-diacylglycerol-glycerol-3-phosphate 3-phosphatidyltransferase activity"/>
    <property type="evidence" value="ECO:0007669"/>
    <property type="project" value="UniProtKB-EC"/>
</dbReference>
<keyword evidence="9 17" id="KW-0812">Transmembrane</keyword>
<evidence type="ECO:0000256" key="9">
    <source>
        <dbReference type="ARBA" id="ARBA00022692"/>
    </source>
</evidence>
<evidence type="ECO:0000256" key="15">
    <source>
        <dbReference type="ARBA" id="ARBA00048586"/>
    </source>
</evidence>
<dbReference type="KEGG" id="abaw:D5400_15115"/>
<keyword evidence="13" id="KW-0594">Phospholipid biosynthesis</keyword>
<dbReference type="PANTHER" id="PTHR14269">
    <property type="entry name" value="CDP-DIACYLGLYCEROL--GLYCEROL-3-PHOSPHATE 3-PHOSPHATIDYLTRANSFERASE-RELATED"/>
    <property type="match status" value="1"/>
</dbReference>
<dbReference type="GO" id="GO:0016020">
    <property type="term" value="C:membrane"/>
    <property type="evidence" value="ECO:0007669"/>
    <property type="project" value="UniProtKB-SubCell"/>
</dbReference>
<protein>
    <recommendedName>
        <fullName evidence="6">CDP-diacylglycerol--glycerol-3-phosphate 3-phosphatidyltransferase</fullName>
        <ecNumber evidence="5">2.7.8.5</ecNumber>
    </recommendedName>
</protein>
<dbReference type="PANTHER" id="PTHR14269:SF62">
    <property type="entry name" value="CDP-DIACYLGLYCEROL--GLYCEROL-3-PHOSPHATE 3-PHOSPHATIDYLTRANSFERASE 1, CHLOROPLASTIC"/>
    <property type="match status" value="1"/>
</dbReference>
<evidence type="ECO:0000256" key="12">
    <source>
        <dbReference type="ARBA" id="ARBA00023136"/>
    </source>
</evidence>
<evidence type="ECO:0000256" key="17">
    <source>
        <dbReference type="SAM" id="Phobius"/>
    </source>
</evidence>
<dbReference type="Pfam" id="PF01066">
    <property type="entry name" value="CDP-OH_P_transf"/>
    <property type="match status" value="1"/>
</dbReference>
<comment type="pathway">
    <text evidence="3">Lipid metabolism.</text>
</comment>
<dbReference type="EC" id="2.7.8.5" evidence="5"/>
<feature type="transmembrane region" description="Helical" evidence="17">
    <location>
        <begin position="151"/>
        <end position="168"/>
    </location>
</feature>
<dbReference type="OrthoDB" id="9796672at2"/>
<evidence type="ECO:0000256" key="8">
    <source>
        <dbReference type="ARBA" id="ARBA00022679"/>
    </source>
</evidence>
<evidence type="ECO:0000256" key="3">
    <source>
        <dbReference type="ARBA" id="ARBA00005189"/>
    </source>
</evidence>
<evidence type="ECO:0000256" key="13">
    <source>
        <dbReference type="ARBA" id="ARBA00023209"/>
    </source>
</evidence>
<dbReference type="InterPro" id="IPR000462">
    <property type="entry name" value="CDP-OH_P_trans"/>
</dbReference>
<dbReference type="RefSeq" id="WP_126010748.1">
    <property type="nucleotide sequence ID" value="NZ_CP032509.1"/>
</dbReference>
<dbReference type="Proteomes" id="UP000268192">
    <property type="component" value="Chromosome"/>
</dbReference>
<evidence type="ECO:0000256" key="16">
    <source>
        <dbReference type="RuleBase" id="RU003750"/>
    </source>
</evidence>
<evidence type="ECO:0000256" key="10">
    <source>
        <dbReference type="ARBA" id="ARBA00022989"/>
    </source>
</evidence>
<dbReference type="EMBL" id="CP032509">
    <property type="protein sequence ID" value="AZN73852.1"/>
    <property type="molecule type" value="Genomic_DNA"/>
</dbReference>
<evidence type="ECO:0000256" key="1">
    <source>
        <dbReference type="ARBA" id="ARBA00004141"/>
    </source>
</evidence>
<keyword evidence="19" id="KW-1185">Reference proteome</keyword>
<organism evidence="18 19">
    <name type="scientific">Georhizobium profundi</name>
    <dbReference type="NCBI Taxonomy" id="2341112"/>
    <lineage>
        <taxon>Bacteria</taxon>
        <taxon>Pseudomonadati</taxon>
        <taxon>Pseudomonadota</taxon>
        <taxon>Alphaproteobacteria</taxon>
        <taxon>Hyphomicrobiales</taxon>
        <taxon>Rhizobiaceae</taxon>
        <taxon>Georhizobium</taxon>
    </lineage>
</organism>
<dbReference type="InterPro" id="IPR004570">
    <property type="entry name" value="Phosphatidylglycerol_P_synth"/>
</dbReference>
<comment type="catalytic activity">
    <reaction evidence="15">
        <text>a CDP-1,2-diacyl-sn-glycerol + sn-glycerol 3-phosphate = a 1,2-diacyl-sn-glycero-3-phospho-(1'-sn-glycero-3'-phosphate) + CMP + H(+)</text>
        <dbReference type="Rhea" id="RHEA:12593"/>
        <dbReference type="ChEBI" id="CHEBI:15378"/>
        <dbReference type="ChEBI" id="CHEBI:57597"/>
        <dbReference type="ChEBI" id="CHEBI:58332"/>
        <dbReference type="ChEBI" id="CHEBI:60110"/>
        <dbReference type="ChEBI" id="CHEBI:60377"/>
        <dbReference type="EC" id="2.7.8.5"/>
    </reaction>
</comment>
<evidence type="ECO:0000313" key="19">
    <source>
        <dbReference type="Proteomes" id="UP000268192"/>
    </source>
</evidence>
<dbReference type="Gene3D" id="1.20.120.1760">
    <property type="match status" value="1"/>
</dbReference>
<gene>
    <name evidence="18" type="ORF">D5400_15115</name>
</gene>
<evidence type="ECO:0000256" key="5">
    <source>
        <dbReference type="ARBA" id="ARBA00013170"/>
    </source>
</evidence>
<reference evidence="18 19" key="1">
    <citation type="submission" date="2018-09" db="EMBL/GenBank/DDBJ databases">
        <title>Marinorhizobium profundi gen. nov., sp. nov., isolated from a deep-sea sediment sample from the New Britain Trench and proposal of Marinorhizobiaceae fam. nov. in the order Rhizobiales of the class Alphaproteobacteria.</title>
        <authorList>
            <person name="Cao J."/>
        </authorList>
    </citation>
    <scope>NUCLEOTIDE SEQUENCE [LARGE SCALE GENOMIC DNA]</scope>
    <source>
        <strain evidence="18 19">WS11</strain>
    </source>
</reference>
<keyword evidence="12 17" id="KW-0472">Membrane</keyword>
<dbReference type="FunFam" id="1.20.120.1760:FF:000033">
    <property type="entry name" value="CDP-alcohol phosphatidyltransferase"/>
    <property type="match status" value="1"/>
</dbReference>
<dbReference type="PROSITE" id="PS00379">
    <property type="entry name" value="CDP_ALCOHOL_P_TRANSF"/>
    <property type="match status" value="1"/>
</dbReference>